<name>A0ABQ0RQI3_GLUNI</name>
<dbReference type="Proteomes" id="UP000316242">
    <property type="component" value="Unassembled WGS sequence"/>
</dbReference>
<feature type="region of interest" description="Disordered" evidence="1">
    <location>
        <begin position="1"/>
        <end position="71"/>
    </location>
</feature>
<gene>
    <name evidence="2" type="ORF">ANI01nite_32230</name>
</gene>
<evidence type="ECO:0000313" key="3">
    <source>
        <dbReference type="Proteomes" id="UP000316242"/>
    </source>
</evidence>
<accession>A0ABQ0RQI3</accession>
<reference evidence="2 3" key="1">
    <citation type="submission" date="2019-06" db="EMBL/GenBank/DDBJ databases">
        <title>Whole genome shotgun sequence of Glutamicibacter nicotianae NBRC 14234.</title>
        <authorList>
            <person name="Hosoyama A."/>
            <person name="Uohara A."/>
            <person name="Ohji S."/>
            <person name="Ichikawa N."/>
        </authorList>
    </citation>
    <scope>NUCLEOTIDE SEQUENCE [LARGE SCALE GENOMIC DNA]</scope>
    <source>
        <strain evidence="2 3">NBRC 14234</strain>
    </source>
</reference>
<organism evidence="2 3">
    <name type="scientific">Glutamicibacter nicotianae</name>
    <name type="common">Arthrobacter nicotianae</name>
    <dbReference type="NCBI Taxonomy" id="37929"/>
    <lineage>
        <taxon>Bacteria</taxon>
        <taxon>Bacillati</taxon>
        <taxon>Actinomycetota</taxon>
        <taxon>Actinomycetes</taxon>
        <taxon>Micrococcales</taxon>
        <taxon>Micrococcaceae</taxon>
        <taxon>Glutamicibacter</taxon>
    </lineage>
</organism>
<protein>
    <submittedName>
        <fullName evidence="2">Uncharacterized protein</fullName>
    </submittedName>
</protein>
<comment type="caution">
    <text evidence="2">The sequence shown here is derived from an EMBL/GenBank/DDBJ whole genome shotgun (WGS) entry which is preliminary data.</text>
</comment>
<evidence type="ECO:0000256" key="1">
    <source>
        <dbReference type="SAM" id="MobiDB-lite"/>
    </source>
</evidence>
<proteinExistence type="predicted"/>
<dbReference type="EMBL" id="BJNE01000026">
    <property type="protein sequence ID" value="GEC14020.1"/>
    <property type="molecule type" value="Genomic_DNA"/>
</dbReference>
<keyword evidence="3" id="KW-1185">Reference proteome</keyword>
<evidence type="ECO:0000313" key="2">
    <source>
        <dbReference type="EMBL" id="GEC14020.1"/>
    </source>
</evidence>
<sequence>MGCEAVAVPPVQYGRETDQQREANTITDSGPCPGIQALQPDEPDMQPVASPVEARSSEGLNRETRILITNY</sequence>